<accession>A0A7R8HA32</accession>
<gene>
    <name evidence="1" type="ORF">LSAA_9398</name>
</gene>
<dbReference type="EMBL" id="HG994584">
    <property type="protein sequence ID" value="CAF2950386.1"/>
    <property type="molecule type" value="Genomic_DNA"/>
</dbReference>
<protein>
    <submittedName>
        <fullName evidence="1">(salmon louse) hypothetical protein</fullName>
    </submittedName>
</protein>
<evidence type="ECO:0000313" key="2">
    <source>
        <dbReference type="Proteomes" id="UP000675881"/>
    </source>
</evidence>
<keyword evidence="2" id="KW-1185">Reference proteome</keyword>
<organism evidence="1 2">
    <name type="scientific">Lepeophtheirus salmonis</name>
    <name type="common">Salmon louse</name>
    <name type="synonym">Caligus salmonis</name>
    <dbReference type="NCBI Taxonomy" id="72036"/>
    <lineage>
        <taxon>Eukaryota</taxon>
        <taxon>Metazoa</taxon>
        <taxon>Ecdysozoa</taxon>
        <taxon>Arthropoda</taxon>
        <taxon>Crustacea</taxon>
        <taxon>Multicrustacea</taxon>
        <taxon>Hexanauplia</taxon>
        <taxon>Copepoda</taxon>
        <taxon>Siphonostomatoida</taxon>
        <taxon>Caligidae</taxon>
        <taxon>Lepeophtheirus</taxon>
    </lineage>
</organism>
<dbReference type="Proteomes" id="UP000675881">
    <property type="component" value="Chromosome 5"/>
</dbReference>
<evidence type="ECO:0000313" key="1">
    <source>
        <dbReference type="EMBL" id="CAF2950386.1"/>
    </source>
</evidence>
<reference evidence="1" key="1">
    <citation type="submission" date="2021-02" db="EMBL/GenBank/DDBJ databases">
        <authorList>
            <person name="Bekaert M."/>
        </authorList>
    </citation>
    <scope>NUCLEOTIDE SEQUENCE</scope>
    <source>
        <strain evidence="1">IoA-00</strain>
    </source>
</reference>
<name>A0A7R8HA32_LEPSM</name>
<proteinExistence type="predicted"/>
<sequence length="137" mass="16006">MHAKSPDVLGCRSEFKLRKVGVKDWKNAVHLLKVHDDSQEHNTNMTTLKDLEVRLAEGLTIDKQGMELADTEKRKWCDVLRRLLQKKLISAKQMCEDMDVEAELKQKRLRTTIRHFGYESPDEPIQDALRKIETAFF</sequence>
<dbReference type="AlphaFoldDB" id="A0A7R8HA32"/>